<dbReference type="EMBL" id="MCFJ01000006">
    <property type="protein sequence ID" value="ORY65279.1"/>
    <property type="molecule type" value="Genomic_DNA"/>
</dbReference>
<dbReference type="RefSeq" id="XP_040716431.1">
    <property type="nucleotide sequence ID" value="XM_040863783.1"/>
</dbReference>
<evidence type="ECO:0000313" key="2">
    <source>
        <dbReference type="Proteomes" id="UP000193689"/>
    </source>
</evidence>
<evidence type="ECO:0000313" key="1">
    <source>
        <dbReference type="EMBL" id="ORY65279.1"/>
    </source>
</evidence>
<name>A0A1Y2E1B5_9PEZI</name>
<organism evidence="1 2">
    <name type="scientific">Pseudomassariella vexata</name>
    <dbReference type="NCBI Taxonomy" id="1141098"/>
    <lineage>
        <taxon>Eukaryota</taxon>
        <taxon>Fungi</taxon>
        <taxon>Dikarya</taxon>
        <taxon>Ascomycota</taxon>
        <taxon>Pezizomycotina</taxon>
        <taxon>Sordariomycetes</taxon>
        <taxon>Xylariomycetidae</taxon>
        <taxon>Amphisphaeriales</taxon>
        <taxon>Pseudomassariaceae</taxon>
        <taxon>Pseudomassariella</taxon>
    </lineage>
</organism>
<comment type="caution">
    <text evidence="1">The sequence shown here is derived from an EMBL/GenBank/DDBJ whole genome shotgun (WGS) entry which is preliminary data.</text>
</comment>
<gene>
    <name evidence="1" type="ORF">BCR38DRAFT_484718</name>
</gene>
<protein>
    <submittedName>
        <fullName evidence="1">Uncharacterized protein</fullName>
    </submittedName>
</protein>
<dbReference type="Proteomes" id="UP000193689">
    <property type="component" value="Unassembled WGS sequence"/>
</dbReference>
<keyword evidence="2" id="KW-1185">Reference proteome</keyword>
<accession>A0A1Y2E1B5</accession>
<dbReference type="AlphaFoldDB" id="A0A1Y2E1B5"/>
<reference evidence="1 2" key="1">
    <citation type="submission" date="2016-07" db="EMBL/GenBank/DDBJ databases">
        <title>Pervasive Adenine N6-methylation of Active Genes in Fungi.</title>
        <authorList>
            <consortium name="DOE Joint Genome Institute"/>
            <person name="Mondo S.J."/>
            <person name="Dannebaum R.O."/>
            <person name="Kuo R.C."/>
            <person name="Labutti K."/>
            <person name="Haridas S."/>
            <person name="Kuo A."/>
            <person name="Salamov A."/>
            <person name="Ahrendt S.R."/>
            <person name="Lipzen A."/>
            <person name="Sullivan W."/>
            <person name="Andreopoulos W.B."/>
            <person name="Clum A."/>
            <person name="Lindquist E."/>
            <person name="Daum C."/>
            <person name="Ramamoorthy G.K."/>
            <person name="Gryganskyi A."/>
            <person name="Culley D."/>
            <person name="Magnuson J.K."/>
            <person name="James T.Y."/>
            <person name="O'Malley M.A."/>
            <person name="Stajich J.E."/>
            <person name="Spatafora J.W."/>
            <person name="Visel A."/>
            <person name="Grigoriev I.V."/>
        </authorList>
    </citation>
    <scope>NUCLEOTIDE SEQUENCE [LARGE SCALE GENOMIC DNA]</scope>
    <source>
        <strain evidence="1 2">CBS 129021</strain>
    </source>
</reference>
<sequence length="223" mass="24011">MSTPVIILYDPSGQRVPLAATFLRPRAASLPTGLTTMDSITTPAKAAGNKIAELVASISSLQVSTLVNGCIETTGRCSNIALEGFTEGDGRQLIDRAQVKILRELLKGKKLDEAVIDSIFNVPNCTSQVRLVRRRPEGSTINSVSTVMVAIRNGGNERVSPEALKETFKATKKFIQAKGFKLISGVALEIHDSACLNKTFWKEKEGWLDECSVAEMGEGSTGK</sequence>
<dbReference type="GeneID" id="63779995"/>
<dbReference type="InParanoid" id="A0A1Y2E1B5"/>
<proteinExistence type="predicted"/>